<dbReference type="AlphaFoldDB" id="A0A6A7MZ93"/>
<dbReference type="CDD" id="cd01301">
    <property type="entry name" value="rDP_like"/>
    <property type="match status" value="1"/>
</dbReference>
<dbReference type="GO" id="GO:0006508">
    <property type="term" value="P:proteolysis"/>
    <property type="evidence" value="ECO:0007669"/>
    <property type="project" value="InterPro"/>
</dbReference>
<evidence type="ECO:0000256" key="1">
    <source>
        <dbReference type="SAM" id="SignalP"/>
    </source>
</evidence>
<dbReference type="GO" id="GO:0070573">
    <property type="term" value="F:metallodipeptidase activity"/>
    <property type="evidence" value="ECO:0007669"/>
    <property type="project" value="InterPro"/>
</dbReference>
<organism evidence="2 3">
    <name type="scientific">Rugamonas aquatica</name>
    <dbReference type="NCBI Taxonomy" id="2743357"/>
    <lineage>
        <taxon>Bacteria</taxon>
        <taxon>Pseudomonadati</taxon>
        <taxon>Pseudomonadota</taxon>
        <taxon>Betaproteobacteria</taxon>
        <taxon>Burkholderiales</taxon>
        <taxon>Oxalobacteraceae</taxon>
        <taxon>Telluria group</taxon>
        <taxon>Rugamonas</taxon>
    </lineage>
</organism>
<dbReference type="PANTHER" id="PTHR10443:SF12">
    <property type="entry name" value="DIPEPTIDASE"/>
    <property type="match status" value="1"/>
</dbReference>
<dbReference type="EMBL" id="WHUG01000003">
    <property type="protein sequence ID" value="MQA38104.1"/>
    <property type="molecule type" value="Genomic_DNA"/>
</dbReference>
<dbReference type="PANTHER" id="PTHR10443">
    <property type="entry name" value="MICROSOMAL DIPEPTIDASE"/>
    <property type="match status" value="1"/>
</dbReference>
<feature type="chain" id="PRO_5025443598" evidence="1">
    <location>
        <begin position="23"/>
        <end position="416"/>
    </location>
</feature>
<protein>
    <submittedName>
        <fullName evidence="2">Membrane dipeptidase</fullName>
    </submittedName>
</protein>
<dbReference type="Pfam" id="PF01244">
    <property type="entry name" value="Peptidase_M19"/>
    <property type="match status" value="1"/>
</dbReference>
<dbReference type="InterPro" id="IPR032466">
    <property type="entry name" value="Metal_Hydrolase"/>
</dbReference>
<sequence length="416" mass="45724">MSRLPALLLFLILPFASATASAVDDAALRHARALLKTTILLDGHNDLPWTIREDPQAPMDVDAYDLRKTTSGETDVARLRQGQLRAQFWSIYVPGETKEGYAKVQLEQFDIARRMIARYPEAMELALSVADVRRIAARGKLASLLGMEGGHVLENSLGALRIYYSLGARYLTLTHNVTLDWVDAALDEPRHHGLTPFGKEVVREMNRLGMMVDISHVSPDVMRDVLDTSAAPVIFSHSSAYALVPHPRNVPDAILKRMAANGGVAMVTFVPPFVNRDAMAWDAGLEKLSKGIAGEAELKRIEEAYIREHGPSPKATLKDVADHIDYVARTAGHDHVGIASDFYGGTTPVGLEDVSKYPALFAELIRRGWSDADLKKLAGENMLRTFGQAERVAGRLQRERPASTATIATLDGKKEK</sequence>
<dbReference type="Proteomes" id="UP000440498">
    <property type="component" value="Unassembled WGS sequence"/>
</dbReference>
<keyword evidence="1" id="KW-0732">Signal</keyword>
<evidence type="ECO:0000313" key="2">
    <source>
        <dbReference type="EMBL" id="MQA38104.1"/>
    </source>
</evidence>
<comment type="caution">
    <text evidence="2">The sequence shown here is derived from an EMBL/GenBank/DDBJ whole genome shotgun (WGS) entry which is preliminary data.</text>
</comment>
<gene>
    <name evidence="2" type="ORF">GEV02_08080</name>
</gene>
<dbReference type="RefSeq" id="WP_152837568.1">
    <property type="nucleotide sequence ID" value="NZ_WHUG01000003.1"/>
</dbReference>
<feature type="signal peptide" evidence="1">
    <location>
        <begin position="1"/>
        <end position="22"/>
    </location>
</feature>
<proteinExistence type="predicted"/>
<keyword evidence="3" id="KW-1185">Reference proteome</keyword>
<dbReference type="Gene3D" id="3.20.20.140">
    <property type="entry name" value="Metal-dependent hydrolases"/>
    <property type="match status" value="1"/>
</dbReference>
<dbReference type="InterPro" id="IPR008257">
    <property type="entry name" value="Pept_M19"/>
</dbReference>
<accession>A0A6A7MZ93</accession>
<evidence type="ECO:0000313" key="3">
    <source>
        <dbReference type="Proteomes" id="UP000440498"/>
    </source>
</evidence>
<name>A0A6A7MZ93_9BURK</name>
<dbReference type="SUPFAM" id="SSF51556">
    <property type="entry name" value="Metallo-dependent hydrolases"/>
    <property type="match status" value="1"/>
</dbReference>
<dbReference type="PROSITE" id="PS51365">
    <property type="entry name" value="RENAL_DIPEPTIDASE_2"/>
    <property type="match status" value="1"/>
</dbReference>
<reference evidence="2 3" key="1">
    <citation type="submission" date="2019-10" db="EMBL/GenBank/DDBJ databases">
        <title>Two novel species isolated from a subtropical stream in China.</title>
        <authorList>
            <person name="Lu H."/>
        </authorList>
    </citation>
    <scope>NUCLEOTIDE SEQUENCE [LARGE SCALE GENOMIC DNA]</scope>
    <source>
        <strain evidence="2 3">FT29W</strain>
    </source>
</reference>